<reference evidence="1 2" key="1">
    <citation type="submission" date="2015-07" db="EMBL/GenBank/DDBJ databases">
        <title>Draft genome sequence of the Amantichitinum ursilacus IGB-41, a new chitin-degrading bacterium.</title>
        <authorList>
            <person name="Kirstahler P."/>
            <person name="Guenther M."/>
            <person name="Grumaz C."/>
            <person name="Rupp S."/>
            <person name="Zibek S."/>
            <person name="Sohn K."/>
        </authorList>
    </citation>
    <scope>NUCLEOTIDE SEQUENCE [LARGE SCALE GENOMIC DNA]</scope>
    <source>
        <strain evidence="1 2">IGB-41</strain>
    </source>
</reference>
<dbReference type="SUPFAM" id="SSF52402">
    <property type="entry name" value="Adenine nucleotide alpha hydrolases-like"/>
    <property type="match status" value="2"/>
</dbReference>
<keyword evidence="2" id="KW-1185">Reference proteome</keyword>
<dbReference type="STRING" id="857265.WG78_06335"/>
<evidence type="ECO:0000313" key="1">
    <source>
        <dbReference type="EMBL" id="KPC54245.1"/>
    </source>
</evidence>
<dbReference type="Gene3D" id="3.40.50.12370">
    <property type="match status" value="1"/>
</dbReference>
<dbReference type="AlphaFoldDB" id="A0A0N0GQ27"/>
<gene>
    <name evidence="1" type="ORF">WG78_06335</name>
</gene>
<evidence type="ECO:0000313" key="2">
    <source>
        <dbReference type="Proteomes" id="UP000037939"/>
    </source>
</evidence>
<proteinExistence type="predicted"/>
<dbReference type="OrthoDB" id="9804721at2"/>
<name>A0A0N0GQ27_9NEIS</name>
<accession>A0A0N0GQ27</accession>
<dbReference type="RefSeq" id="WP_053936933.1">
    <property type="nucleotide sequence ID" value="NZ_LAQT01000003.1"/>
</dbReference>
<dbReference type="Proteomes" id="UP000037939">
    <property type="component" value="Unassembled WGS sequence"/>
</dbReference>
<dbReference type="CDD" id="cd00293">
    <property type="entry name" value="USP-like"/>
    <property type="match status" value="1"/>
</dbReference>
<organism evidence="1 2">
    <name type="scientific">Amantichitinum ursilacus</name>
    <dbReference type="NCBI Taxonomy" id="857265"/>
    <lineage>
        <taxon>Bacteria</taxon>
        <taxon>Pseudomonadati</taxon>
        <taxon>Pseudomonadota</taxon>
        <taxon>Betaproteobacteria</taxon>
        <taxon>Neisseriales</taxon>
        <taxon>Chitinibacteraceae</taxon>
        <taxon>Amantichitinum</taxon>
    </lineage>
</organism>
<sequence length="275" mass="30165">MSYNAITVLLRTGQSNRPLLEIVGKLAETLSASVTGVLSSQLTQTVYADGFGYIDPAALNKDPLEREASEAEQEFHHVLEPLVPRRRWHCALEVRSMADFLIHHASTTDLLVVQANAPAWMDDGSQVDLGAVVMQAGRPVLVLPLALEAVSLEHVLVGWKDTRETRRALVDALPLLRLAEHVTLCEVTSEQGVPAARSRLIDVAAWLRPHGVQAKYRLVAADDHALQAFEQLADEIGATLIVGGAYAHHRVREWILGGFTQDLLLRGQYCALVSH</sequence>
<protein>
    <submittedName>
        <fullName evidence="1">Universal stress protein family protein</fullName>
    </submittedName>
</protein>
<comment type="caution">
    <text evidence="1">The sequence shown here is derived from an EMBL/GenBank/DDBJ whole genome shotgun (WGS) entry which is preliminary data.</text>
</comment>
<dbReference type="EMBL" id="LAQT01000003">
    <property type="protein sequence ID" value="KPC54245.1"/>
    <property type="molecule type" value="Genomic_DNA"/>
</dbReference>